<dbReference type="InterPro" id="IPR035892">
    <property type="entry name" value="C2_domain_sf"/>
</dbReference>
<keyword evidence="3" id="KW-0966">Cell projection</keyword>
<dbReference type="CTD" id="20213353"/>
<dbReference type="SUPFAM" id="SSF49562">
    <property type="entry name" value="C2 domain (Calcium/lipid-binding domain, CaLB)"/>
    <property type="match status" value="1"/>
</dbReference>
<organism evidence="8 9">
    <name type="scientific">Helobdella robusta</name>
    <name type="common">Californian leech</name>
    <dbReference type="NCBI Taxonomy" id="6412"/>
    <lineage>
        <taxon>Eukaryota</taxon>
        <taxon>Metazoa</taxon>
        <taxon>Spiralia</taxon>
        <taxon>Lophotrochozoa</taxon>
        <taxon>Annelida</taxon>
        <taxon>Clitellata</taxon>
        <taxon>Hirudinea</taxon>
        <taxon>Rhynchobdellida</taxon>
        <taxon>Glossiphoniidae</taxon>
        <taxon>Helobdella</taxon>
    </lineage>
</organism>
<dbReference type="OrthoDB" id="6273691at2759"/>
<dbReference type="EnsemblMetazoa" id="HelroT62427">
    <property type="protein sequence ID" value="HelroP62427"/>
    <property type="gene ID" value="HelroG62427"/>
</dbReference>
<dbReference type="Pfam" id="PF10409">
    <property type="entry name" value="PTEN_C2"/>
    <property type="match status" value="1"/>
</dbReference>
<reference evidence="8" key="3">
    <citation type="submission" date="2015-06" db="UniProtKB">
        <authorList>
            <consortium name="EnsemblMetazoa"/>
        </authorList>
    </citation>
    <scope>IDENTIFICATION</scope>
</reference>
<reference evidence="7 9" key="2">
    <citation type="journal article" date="2013" name="Nature">
        <title>Insights into bilaterian evolution from three spiralian genomes.</title>
        <authorList>
            <person name="Simakov O."/>
            <person name="Marletaz F."/>
            <person name="Cho S.J."/>
            <person name="Edsinger-Gonzales E."/>
            <person name="Havlak P."/>
            <person name="Hellsten U."/>
            <person name="Kuo D.H."/>
            <person name="Larsson T."/>
            <person name="Lv J."/>
            <person name="Arendt D."/>
            <person name="Savage R."/>
            <person name="Osoegawa K."/>
            <person name="de Jong P."/>
            <person name="Grimwood J."/>
            <person name="Chapman J.A."/>
            <person name="Shapiro H."/>
            <person name="Aerts A."/>
            <person name="Otillar R.P."/>
            <person name="Terry A.Y."/>
            <person name="Boore J.L."/>
            <person name="Grigoriev I.V."/>
            <person name="Lindberg D.R."/>
            <person name="Seaver E.C."/>
            <person name="Weisblat D.A."/>
            <person name="Putnam N.H."/>
            <person name="Rokhsar D.S."/>
        </authorList>
    </citation>
    <scope>NUCLEOTIDE SEQUENCE</scope>
</reference>
<keyword evidence="9" id="KW-1185">Reference proteome</keyword>
<evidence type="ECO:0000256" key="1">
    <source>
        <dbReference type="ARBA" id="ARBA00004316"/>
    </source>
</evidence>
<dbReference type="GO" id="GO:0042995">
    <property type="term" value="C:cell projection"/>
    <property type="evidence" value="ECO:0007669"/>
    <property type="project" value="UniProtKB-SubCell"/>
</dbReference>
<feature type="domain" description="C2 tensin-type" evidence="6">
    <location>
        <begin position="164"/>
        <end position="292"/>
    </location>
</feature>
<evidence type="ECO:0000256" key="3">
    <source>
        <dbReference type="ARBA" id="ARBA00023273"/>
    </source>
</evidence>
<evidence type="ECO:0000256" key="2">
    <source>
        <dbReference type="ARBA" id="ARBA00007881"/>
    </source>
</evidence>
<dbReference type="SUPFAM" id="SSF52799">
    <property type="entry name" value="(Phosphotyrosine protein) phosphatases II"/>
    <property type="match status" value="1"/>
</dbReference>
<comment type="similarity">
    <text evidence="2">Belongs to the PTEN phosphatase protein family.</text>
</comment>
<sequence length="342" mass="38669">MENLSAVVMFASEDHETTYVSNITDVAQMLLKKHGENYLIVNLSDRRNDMHKMHRQVIDFGWPETLAPPLERLCNICKCIDSYLNGNQKNVVVIHCKGGLGRLAVVLSAYIDYSNICSSDIQNLDQFSMKNFYDNKLAGCTHPSQRRYVHYFAGLLSGGISINNNPLFLHQIVIRGVPNFDGKGGCCPYIKIYQGMKPVYVSGVLLVRAANLNQIIVTLDPCLQLRSDILVKCYNKSSNSSANREMIFRCQFHTCAVNNNNSLKFGKTDLDEACQDSRFPSHGQVEFVLSESVHNWNKYEISDTERNILIGNSPESIERWNSYENFAGPLEDITFESGHCFV</sequence>
<dbReference type="InterPro" id="IPR014020">
    <property type="entry name" value="Tensin_C2-dom"/>
</dbReference>
<dbReference type="InParanoid" id="T1FX05"/>
<dbReference type="EMBL" id="KB095811">
    <property type="protein sequence ID" value="ESO12353.1"/>
    <property type="molecule type" value="Genomic_DNA"/>
</dbReference>
<evidence type="ECO:0000259" key="6">
    <source>
        <dbReference type="PROSITE" id="PS51182"/>
    </source>
</evidence>
<evidence type="ECO:0000259" key="4">
    <source>
        <dbReference type="PROSITE" id="PS50056"/>
    </source>
</evidence>
<dbReference type="STRING" id="6412.T1FX05"/>
<protein>
    <recommendedName>
        <fullName evidence="10">Phosphatidylinositol-3,4,5-trisphosphate 3-phosphatase</fullName>
    </recommendedName>
</protein>
<dbReference type="KEGG" id="hro:HELRODRAFT_62427"/>
<dbReference type="OMA" id="VIVVHCI"/>
<proteinExistence type="inferred from homology"/>
<accession>T1FX05</accession>
<dbReference type="PROSITE" id="PS51182">
    <property type="entry name" value="C2_TENSIN"/>
    <property type="match status" value="1"/>
</dbReference>
<dbReference type="PANTHER" id="PTHR45734">
    <property type="entry name" value="TENSIN"/>
    <property type="match status" value="1"/>
</dbReference>
<gene>
    <name evidence="8" type="primary">20213353</name>
    <name evidence="7" type="ORF">HELRODRAFT_62427</name>
</gene>
<dbReference type="PANTHER" id="PTHR45734:SF10">
    <property type="entry name" value="BLISTERY, ISOFORM A"/>
    <property type="match status" value="1"/>
</dbReference>
<dbReference type="Proteomes" id="UP000015101">
    <property type="component" value="Unassembled WGS sequence"/>
</dbReference>
<dbReference type="InterPro" id="IPR000387">
    <property type="entry name" value="Tyr_Pase_dom"/>
</dbReference>
<dbReference type="InterPro" id="IPR029021">
    <property type="entry name" value="Prot-tyrosine_phosphatase-like"/>
</dbReference>
<dbReference type="EMBL" id="AMQM01000146">
    <property type="status" value="NOT_ANNOTATED_CDS"/>
    <property type="molecule type" value="Genomic_DNA"/>
</dbReference>
<dbReference type="HOGENOM" id="CLU_020105_2_1_1"/>
<dbReference type="InterPro" id="IPR029023">
    <property type="entry name" value="Tensin_phosphatase"/>
</dbReference>
<dbReference type="Gene3D" id="2.60.40.1110">
    <property type="match status" value="1"/>
</dbReference>
<feature type="domain" description="Phosphatase tensin-type" evidence="5">
    <location>
        <begin position="1"/>
        <end position="159"/>
    </location>
</feature>
<dbReference type="SMART" id="SM00404">
    <property type="entry name" value="PTPc_motif"/>
    <property type="match status" value="1"/>
</dbReference>
<evidence type="ECO:0008006" key="10">
    <source>
        <dbReference type="Google" id="ProtNLM"/>
    </source>
</evidence>
<evidence type="ECO:0000259" key="5">
    <source>
        <dbReference type="PROSITE" id="PS51181"/>
    </source>
</evidence>
<dbReference type="SMART" id="SM01326">
    <property type="entry name" value="PTEN_C2"/>
    <property type="match status" value="1"/>
</dbReference>
<evidence type="ECO:0000313" key="8">
    <source>
        <dbReference type="EnsemblMetazoa" id="HelroP62427"/>
    </source>
</evidence>
<name>T1FX05_HELRO</name>
<dbReference type="PROSITE" id="PS50056">
    <property type="entry name" value="TYR_PHOSPHATASE_2"/>
    <property type="match status" value="1"/>
</dbReference>
<feature type="domain" description="Tyrosine specific protein phosphatases" evidence="4">
    <location>
        <begin position="85"/>
        <end position="111"/>
    </location>
</feature>
<reference evidence="9" key="1">
    <citation type="submission" date="2012-12" db="EMBL/GenBank/DDBJ databases">
        <authorList>
            <person name="Hellsten U."/>
            <person name="Grimwood J."/>
            <person name="Chapman J.A."/>
            <person name="Shapiro H."/>
            <person name="Aerts A."/>
            <person name="Otillar R.P."/>
            <person name="Terry A.Y."/>
            <person name="Boore J.L."/>
            <person name="Simakov O."/>
            <person name="Marletaz F."/>
            <person name="Cho S.-J."/>
            <person name="Edsinger-Gonzales E."/>
            <person name="Havlak P."/>
            <person name="Kuo D.-H."/>
            <person name="Larsson T."/>
            <person name="Lv J."/>
            <person name="Arendt D."/>
            <person name="Savage R."/>
            <person name="Osoegawa K."/>
            <person name="de Jong P."/>
            <person name="Lindberg D.R."/>
            <person name="Seaver E.C."/>
            <person name="Weisblat D.A."/>
            <person name="Putnam N.H."/>
            <person name="Grigoriev I.V."/>
            <person name="Rokhsar D.S."/>
        </authorList>
    </citation>
    <scope>NUCLEOTIDE SEQUENCE</scope>
</reference>
<dbReference type="InterPro" id="IPR003595">
    <property type="entry name" value="Tyr_Pase_cat"/>
</dbReference>
<dbReference type="eggNOG" id="KOG2283">
    <property type="taxonomic scope" value="Eukaryota"/>
</dbReference>
<dbReference type="GeneID" id="20213353"/>
<dbReference type="RefSeq" id="XP_009009073.1">
    <property type="nucleotide sequence ID" value="XM_009010825.1"/>
</dbReference>
<dbReference type="AlphaFoldDB" id="T1FX05"/>
<dbReference type="PROSITE" id="PS51181">
    <property type="entry name" value="PPASE_TENSIN"/>
    <property type="match status" value="1"/>
</dbReference>
<comment type="subcellular location">
    <subcellularLocation>
        <location evidence="1">Cell projection</location>
    </subcellularLocation>
</comment>
<dbReference type="InterPro" id="IPR051484">
    <property type="entry name" value="Tensin_PTEN_phosphatase"/>
</dbReference>
<dbReference type="Gene3D" id="3.90.190.10">
    <property type="entry name" value="Protein tyrosine phosphatase superfamily"/>
    <property type="match status" value="1"/>
</dbReference>
<evidence type="ECO:0000313" key="9">
    <source>
        <dbReference type="Proteomes" id="UP000015101"/>
    </source>
</evidence>
<evidence type="ECO:0000313" key="7">
    <source>
        <dbReference type="EMBL" id="ESO12353.1"/>
    </source>
</evidence>